<evidence type="ECO:0000313" key="7">
    <source>
        <dbReference type="Proteomes" id="UP000195963"/>
    </source>
</evidence>
<dbReference type="Gene3D" id="1.10.357.10">
    <property type="entry name" value="Tetracycline Repressor, domain 2"/>
    <property type="match status" value="1"/>
</dbReference>
<accession>A0A1Y6M7X9</accession>
<dbReference type="PROSITE" id="PS50977">
    <property type="entry name" value="HTH_TETR_2"/>
    <property type="match status" value="1"/>
</dbReference>
<evidence type="ECO:0000256" key="3">
    <source>
        <dbReference type="ARBA" id="ARBA00023163"/>
    </source>
</evidence>
<name>A0A1Y6M7X9_9GAMM</name>
<protein>
    <submittedName>
        <fullName evidence="6">Bacterial regulatory proteins, tetR family</fullName>
    </submittedName>
</protein>
<evidence type="ECO:0000256" key="2">
    <source>
        <dbReference type="ARBA" id="ARBA00023125"/>
    </source>
</evidence>
<organism evidence="6 7">
    <name type="scientific">Photobacterium malacitanum</name>
    <dbReference type="NCBI Taxonomy" id="2204294"/>
    <lineage>
        <taxon>Bacteria</taxon>
        <taxon>Pseudomonadati</taxon>
        <taxon>Pseudomonadota</taxon>
        <taxon>Gammaproteobacteria</taxon>
        <taxon>Vibrionales</taxon>
        <taxon>Vibrionaceae</taxon>
        <taxon>Photobacterium</taxon>
    </lineage>
</organism>
<dbReference type="EMBL" id="FYAK01000001">
    <property type="protein sequence ID" value="SMY31848.1"/>
    <property type="molecule type" value="Genomic_DNA"/>
</dbReference>
<dbReference type="Pfam" id="PF00440">
    <property type="entry name" value="TetR_N"/>
    <property type="match status" value="1"/>
</dbReference>
<dbReference type="GO" id="GO:0003677">
    <property type="term" value="F:DNA binding"/>
    <property type="evidence" value="ECO:0007669"/>
    <property type="project" value="UniProtKB-UniRule"/>
</dbReference>
<evidence type="ECO:0000256" key="4">
    <source>
        <dbReference type="PROSITE-ProRule" id="PRU00335"/>
    </source>
</evidence>
<keyword evidence="7" id="KW-1185">Reference proteome</keyword>
<sequence>MKDINPTAAKIADIAEKYIQCRGFNGFSFRDIQDELGIKTASIHYHYKTKQDLAIVVFERYLERYKTALIAIEQQHTTAADKLTALANIFITVREEGKLCLCGMYASDFYSLTDSLNIQLDRFVTLNEQWIEQVIIAGMNNNELSSQLIAIDAARLYFVSLEGCMLISQFKDANYIKTVVNNYFNVVLKVRPNI</sequence>
<dbReference type="SUPFAM" id="SSF48498">
    <property type="entry name" value="Tetracyclin repressor-like, C-terminal domain"/>
    <property type="match status" value="1"/>
</dbReference>
<gene>
    <name evidence="6" type="ORF">PMAL9190_00229</name>
</gene>
<evidence type="ECO:0000259" key="5">
    <source>
        <dbReference type="PROSITE" id="PS50977"/>
    </source>
</evidence>
<reference evidence="7" key="1">
    <citation type="submission" date="2017-06" db="EMBL/GenBank/DDBJ databases">
        <authorList>
            <person name="Rodrigo-Torres L."/>
            <person name="Arahal R.D."/>
            <person name="Lucena T."/>
        </authorList>
    </citation>
    <scope>NUCLEOTIDE SEQUENCE [LARGE SCALE GENOMIC DNA]</scope>
    <source>
        <strain evidence="7">CECT 9190</strain>
    </source>
</reference>
<keyword evidence="1" id="KW-0805">Transcription regulation</keyword>
<feature type="DNA-binding region" description="H-T-H motif" evidence="4">
    <location>
        <begin position="28"/>
        <end position="47"/>
    </location>
</feature>
<feature type="domain" description="HTH tetR-type" evidence="5">
    <location>
        <begin position="5"/>
        <end position="65"/>
    </location>
</feature>
<dbReference type="PANTHER" id="PTHR47506:SF6">
    <property type="entry name" value="HTH-TYPE TRANSCRIPTIONAL REPRESSOR NEMR"/>
    <property type="match status" value="1"/>
</dbReference>
<evidence type="ECO:0000313" key="6">
    <source>
        <dbReference type="EMBL" id="SMY31848.1"/>
    </source>
</evidence>
<dbReference type="PANTHER" id="PTHR47506">
    <property type="entry name" value="TRANSCRIPTIONAL REGULATORY PROTEIN"/>
    <property type="match status" value="1"/>
</dbReference>
<proteinExistence type="predicted"/>
<dbReference type="SUPFAM" id="SSF46689">
    <property type="entry name" value="Homeodomain-like"/>
    <property type="match status" value="1"/>
</dbReference>
<dbReference type="InterPro" id="IPR036271">
    <property type="entry name" value="Tet_transcr_reg_TetR-rel_C_sf"/>
</dbReference>
<dbReference type="AlphaFoldDB" id="A0A1Y6M7X9"/>
<keyword evidence="2 4" id="KW-0238">DNA-binding</keyword>
<keyword evidence="3" id="KW-0804">Transcription</keyword>
<evidence type="ECO:0000256" key="1">
    <source>
        <dbReference type="ARBA" id="ARBA00023015"/>
    </source>
</evidence>
<dbReference type="RefSeq" id="WP_087843545.1">
    <property type="nucleotide sequence ID" value="NZ_FYAK01000001.1"/>
</dbReference>
<dbReference type="InterPro" id="IPR009057">
    <property type="entry name" value="Homeodomain-like_sf"/>
</dbReference>
<dbReference type="InterPro" id="IPR001647">
    <property type="entry name" value="HTH_TetR"/>
</dbReference>
<dbReference type="Proteomes" id="UP000195963">
    <property type="component" value="Unassembled WGS sequence"/>
</dbReference>